<organism evidence="3 4">
    <name type="scientific">Pseudomonas putida</name>
    <name type="common">Arthrobacter siderocapsulatus</name>
    <dbReference type="NCBI Taxonomy" id="303"/>
    <lineage>
        <taxon>Bacteria</taxon>
        <taxon>Pseudomonadati</taxon>
        <taxon>Pseudomonadota</taxon>
        <taxon>Gammaproteobacteria</taxon>
        <taxon>Pseudomonadales</taxon>
        <taxon>Pseudomonadaceae</taxon>
        <taxon>Pseudomonas</taxon>
    </lineage>
</organism>
<dbReference type="NCBIfam" id="TIGR03349">
    <property type="entry name" value="IV_VI_DotU"/>
    <property type="match status" value="1"/>
</dbReference>
<dbReference type="Gene3D" id="1.25.40.590">
    <property type="entry name" value="Type IV / VI secretion system, DotU"/>
    <property type="match status" value="1"/>
</dbReference>
<dbReference type="NCBIfam" id="NF038228">
    <property type="entry name" value="IcmH_DotU_IVB"/>
    <property type="match status" value="1"/>
</dbReference>
<name>A0A1L7NC90_PSEPU</name>
<reference evidence="3 4" key="1">
    <citation type="submission" date="2015-11" db="EMBL/GenBank/DDBJ databases">
        <title>Complete genome sequencing of a biphenyl-degrading bacterium, Pseudomonas putida KF715 (=NBRC110667).</title>
        <authorList>
            <person name="Suenaga H."/>
            <person name="Fujihara N."/>
            <person name="Watanabe T."/>
            <person name="Hirose J."/>
            <person name="Kimura N."/>
            <person name="Yamazoe A."/>
            <person name="Hosoyama A."/>
            <person name="Shimodaira J."/>
            <person name="Furukawa K."/>
        </authorList>
    </citation>
    <scope>NUCLEOTIDE SEQUENCE [LARGE SCALE GENOMIC DNA]</scope>
    <source>
        <strain evidence="3 4">KF715</strain>
    </source>
</reference>
<dbReference type="Proteomes" id="UP000218731">
    <property type="component" value="Chromosome 1"/>
</dbReference>
<feature type="domain" description="Type IV / VI secretion system DotU" evidence="2">
    <location>
        <begin position="72"/>
        <end position="274"/>
    </location>
</feature>
<dbReference type="InterPro" id="IPR017732">
    <property type="entry name" value="T4/T6SS_DotU"/>
</dbReference>
<feature type="compositionally biased region" description="Pro residues" evidence="1">
    <location>
        <begin position="1"/>
        <end position="11"/>
    </location>
</feature>
<gene>
    <name evidence="3" type="ORF">KF715C_ch25110</name>
</gene>
<proteinExistence type="predicted"/>
<feature type="compositionally biased region" description="Basic and acidic residues" evidence="1">
    <location>
        <begin position="14"/>
        <end position="23"/>
    </location>
</feature>
<protein>
    <recommendedName>
        <fullName evidence="2">Type IV / VI secretion system DotU domain-containing protein</fullName>
    </recommendedName>
</protein>
<evidence type="ECO:0000313" key="4">
    <source>
        <dbReference type="Proteomes" id="UP000218731"/>
    </source>
</evidence>
<accession>A0A1L7NC90</accession>
<sequence>MPGPSDLPPVKPDSAVDAHDASERSVYAMLEVPEGSDSPYPADQGQRAGDPDVEGYPGDPEFQLRGGFENLMLDAASPLFGLVIRLRTLDDLPNIAYVHKTVQNQVSNIREEIQQHGYPIVHQEVYSYALCLYLDEAVMSRPWGNNSCWSHEPLLSIFHDETQGGEKIFVLLERVMQAPKEFQDVLEFLYYCFCLGLRGKHALDPKCEDIINALISRMHTVIRELRGPMPQEVCDPYTNVVHCPHRPRRWEWPWWSPLVISAVAMVCAYSYYSYRLDLLTAEVLESLDAILQQ</sequence>
<dbReference type="PANTHER" id="PTHR38033:SF1">
    <property type="entry name" value="DOTU FAMILY TYPE IV_VI SECRETION SYSTEM PROTEIN"/>
    <property type="match status" value="1"/>
</dbReference>
<evidence type="ECO:0000259" key="2">
    <source>
        <dbReference type="Pfam" id="PF09850"/>
    </source>
</evidence>
<feature type="region of interest" description="Disordered" evidence="1">
    <location>
        <begin position="1"/>
        <end position="59"/>
    </location>
</feature>
<dbReference type="Pfam" id="PF09850">
    <property type="entry name" value="DotU"/>
    <property type="match status" value="1"/>
</dbReference>
<dbReference type="AlphaFoldDB" id="A0A1L7NC90"/>
<evidence type="ECO:0000313" key="3">
    <source>
        <dbReference type="EMBL" id="BAW23084.1"/>
    </source>
</evidence>
<dbReference type="InterPro" id="IPR038522">
    <property type="entry name" value="T4/T6SS_DotU_sf"/>
</dbReference>
<dbReference type="PANTHER" id="PTHR38033">
    <property type="entry name" value="MEMBRANE PROTEIN-RELATED"/>
    <property type="match status" value="1"/>
</dbReference>
<evidence type="ECO:0000256" key="1">
    <source>
        <dbReference type="SAM" id="MobiDB-lite"/>
    </source>
</evidence>
<dbReference type="RefSeq" id="WP_096426005.1">
    <property type="nucleotide sequence ID" value="NZ_AP015029.1"/>
</dbReference>
<dbReference type="EMBL" id="AP015029">
    <property type="protein sequence ID" value="BAW23084.1"/>
    <property type="molecule type" value="Genomic_DNA"/>
</dbReference>